<evidence type="ECO:0000256" key="1">
    <source>
        <dbReference type="SAM" id="Coils"/>
    </source>
</evidence>
<protein>
    <recommendedName>
        <fullName evidence="4">Reverse transcriptase</fullName>
    </recommendedName>
</protein>
<dbReference type="Proteomes" id="UP001372834">
    <property type="component" value="Unassembled WGS sequence"/>
</dbReference>
<dbReference type="EMBL" id="JAWJWE010000004">
    <property type="protein sequence ID" value="KAK6636012.1"/>
    <property type="molecule type" value="Genomic_DNA"/>
</dbReference>
<sequence length="250" mass="28271">MHAAEKTVISLAGRRIRFGATVSYLGVTIGRGFDFQAHIAGAMTRARDALMRFGKQGGPGWDFGHKEMIVLYKAERLALKDFKGGFLVNQVCFWAKLADLNCIKGRNCLWCSAAEDDVDHAVRECKKVEEEKERLREELGEAWHQDWGYRDIVRNRNTRTAITRYLEVVMRQREESLRAYGYEEEEDDTDNAREIEDRIRVGVGIIQRALHTHSSISALLRKEASTATRFPAVTQGSCGGFLPAPPPVVK</sequence>
<proteinExistence type="predicted"/>
<comment type="caution">
    <text evidence="2">The sequence shown here is derived from an EMBL/GenBank/DDBJ whole genome shotgun (WGS) entry which is preliminary data.</text>
</comment>
<evidence type="ECO:0008006" key="4">
    <source>
        <dbReference type="Google" id="ProtNLM"/>
    </source>
</evidence>
<dbReference type="AlphaFoldDB" id="A0AAN8RZS3"/>
<organism evidence="2 3">
    <name type="scientific">Polyplax serrata</name>
    <name type="common">Common mouse louse</name>
    <dbReference type="NCBI Taxonomy" id="468196"/>
    <lineage>
        <taxon>Eukaryota</taxon>
        <taxon>Metazoa</taxon>
        <taxon>Ecdysozoa</taxon>
        <taxon>Arthropoda</taxon>
        <taxon>Hexapoda</taxon>
        <taxon>Insecta</taxon>
        <taxon>Pterygota</taxon>
        <taxon>Neoptera</taxon>
        <taxon>Paraneoptera</taxon>
        <taxon>Psocodea</taxon>
        <taxon>Troctomorpha</taxon>
        <taxon>Phthiraptera</taxon>
        <taxon>Anoplura</taxon>
        <taxon>Polyplacidae</taxon>
        <taxon>Polyplax</taxon>
    </lineage>
</organism>
<name>A0AAN8RZS3_POLSC</name>
<evidence type="ECO:0000313" key="2">
    <source>
        <dbReference type="EMBL" id="KAK6636012.1"/>
    </source>
</evidence>
<accession>A0AAN8RZS3</accession>
<feature type="coiled-coil region" evidence="1">
    <location>
        <begin position="111"/>
        <end position="145"/>
    </location>
</feature>
<evidence type="ECO:0000313" key="3">
    <source>
        <dbReference type="Proteomes" id="UP001372834"/>
    </source>
</evidence>
<keyword evidence="1" id="KW-0175">Coiled coil</keyword>
<gene>
    <name evidence="2" type="ORF">RUM43_009664</name>
</gene>
<reference evidence="2 3" key="1">
    <citation type="submission" date="2023-10" db="EMBL/GenBank/DDBJ databases">
        <title>Genomes of two closely related lineages of the louse Polyplax serrata with different host specificities.</title>
        <authorList>
            <person name="Martinu J."/>
            <person name="Tarabai H."/>
            <person name="Stefka J."/>
            <person name="Hypsa V."/>
        </authorList>
    </citation>
    <scope>NUCLEOTIDE SEQUENCE [LARGE SCALE GENOMIC DNA]</scope>
    <source>
        <strain evidence="2">HR10_N</strain>
    </source>
</reference>